<dbReference type="PANTHER" id="PTHR42685">
    <property type="entry name" value="GERANYLGERANYL DIPHOSPHATE REDUCTASE"/>
    <property type="match status" value="1"/>
</dbReference>
<dbReference type="SUPFAM" id="SSF51905">
    <property type="entry name" value="FAD/NAD(P)-binding domain"/>
    <property type="match status" value="1"/>
</dbReference>
<keyword evidence="3" id="KW-1185">Reference proteome</keyword>
<dbReference type="PANTHER" id="PTHR42685:SF22">
    <property type="entry name" value="CONDITIONED MEDIUM FACTOR RECEPTOR 1"/>
    <property type="match status" value="1"/>
</dbReference>
<dbReference type="HOGENOM" id="CLU_688346_0_0_3"/>
<dbReference type="Proteomes" id="UP000002384">
    <property type="component" value="Chromosome"/>
</dbReference>
<accession>B7KBS0</accession>
<keyword evidence="2" id="KW-0503">Monooxygenase</keyword>
<dbReference type="KEGG" id="cyc:PCC7424_4688"/>
<dbReference type="eggNOG" id="COG0644">
    <property type="taxonomic scope" value="Bacteria"/>
</dbReference>
<feature type="domain" description="Digeranylgeranylglycerophospholipid reductase catalytic" evidence="1">
    <location>
        <begin position="189"/>
        <end position="257"/>
    </location>
</feature>
<evidence type="ECO:0000313" key="2">
    <source>
        <dbReference type="EMBL" id="ACK73048.1"/>
    </source>
</evidence>
<dbReference type="RefSeq" id="WP_015956631.1">
    <property type="nucleotide sequence ID" value="NC_011729.1"/>
</dbReference>
<dbReference type="Gene3D" id="3.50.50.60">
    <property type="entry name" value="FAD/NAD(P)-binding domain"/>
    <property type="match status" value="1"/>
</dbReference>
<dbReference type="EMBL" id="CP001291">
    <property type="protein sequence ID" value="ACK73048.1"/>
    <property type="molecule type" value="Genomic_DNA"/>
</dbReference>
<sequence>MKQFDVVVVGAGPGGGHCARLLAKLGYQVLLVEQHESFEENIFSSAATPLETLDLFNLPLDVVASFWHKLEIVTTKIHRSWESPKTLGAVFDFAKLRAFLAQDAQIHGAEVWLGHRYLNYTQEGETYLISLKPKKLDPITVKSKILVDATGFSRAVIYPNKKEKPPFLKGTGIEYLIEVEPSLYEKYAHSLLFFLGYKWSPKGYSWIFPMEKNQFKVGSAWLDDPHKIIQDVKPLKYYLQQIITDYLKLDKYKLLDVHGSILEYSIGLNDIYYREPTIIAIGDAVSTVNFLGGEGIRHAMKGSEIAVNYIGEYLETQKTDFLKYEQEMKTYFAPKWNRSEQISRRVYLEYSDQKIDRGVAYLKYLNLSDLIDILFDYKFEKFTKGLKGYLILKINQIIQKLNPFLKSQFKEKPKNYQ</sequence>
<dbReference type="OrthoDB" id="538871at2"/>
<dbReference type="InterPro" id="IPR054715">
    <property type="entry name" value="GGR_cat"/>
</dbReference>
<dbReference type="InterPro" id="IPR036188">
    <property type="entry name" value="FAD/NAD-bd_sf"/>
</dbReference>
<protein>
    <submittedName>
        <fullName evidence="2">Monooxygenase FAD-binding</fullName>
    </submittedName>
</protein>
<reference evidence="3" key="1">
    <citation type="journal article" date="2011" name="MBio">
        <title>Novel metabolic attributes of the genus Cyanothece, comprising a group of unicellular nitrogen-fixing Cyanobacteria.</title>
        <authorList>
            <person name="Bandyopadhyay A."/>
            <person name="Elvitigala T."/>
            <person name="Welsh E."/>
            <person name="Stockel J."/>
            <person name="Liberton M."/>
            <person name="Min H."/>
            <person name="Sherman L.A."/>
            <person name="Pakrasi H.B."/>
        </authorList>
    </citation>
    <scope>NUCLEOTIDE SEQUENCE [LARGE SCALE GENOMIC DNA]</scope>
    <source>
        <strain evidence="3">PCC 7424</strain>
    </source>
</reference>
<dbReference type="GO" id="GO:0004497">
    <property type="term" value="F:monooxygenase activity"/>
    <property type="evidence" value="ECO:0007669"/>
    <property type="project" value="UniProtKB-KW"/>
</dbReference>
<proteinExistence type="predicted"/>
<evidence type="ECO:0000259" key="1">
    <source>
        <dbReference type="Pfam" id="PF22578"/>
    </source>
</evidence>
<dbReference type="Pfam" id="PF22578">
    <property type="entry name" value="GGR_cat"/>
    <property type="match status" value="1"/>
</dbReference>
<dbReference type="InterPro" id="IPR050407">
    <property type="entry name" value="Geranylgeranyl_reductase"/>
</dbReference>
<dbReference type="PRINTS" id="PR00411">
    <property type="entry name" value="PNDRDTASEI"/>
</dbReference>
<dbReference type="Pfam" id="PF12831">
    <property type="entry name" value="FAD_oxidored"/>
    <property type="match status" value="1"/>
</dbReference>
<organism evidence="2 3">
    <name type="scientific">Gloeothece citriformis (strain PCC 7424)</name>
    <name type="common">Cyanothece sp. (strain PCC 7424)</name>
    <dbReference type="NCBI Taxonomy" id="65393"/>
    <lineage>
        <taxon>Bacteria</taxon>
        <taxon>Bacillati</taxon>
        <taxon>Cyanobacteriota</taxon>
        <taxon>Cyanophyceae</taxon>
        <taxon>Oscillatoriophycideae</taxon>
        <taxon>Chroococcales</taxon>
        <taxon>Aphanothecaceae</taxon>
        <taxon>Gloeothece</taxon>
        <taxon>Gloeothece citriformis</taxon>
    </lineage>
</organism>
<dbReference type="STRING" id="65393.PCC7424_4688"/>
<evidence type="ECO:0000313" key="3">
    <source>
        <dbReference type="Proteomes" id="UP000002384"/>
    </source>
</evidence>
<keyword evidence="2" id="KW-0560">Oxidoreductase</keyword>
<dbReference type="AlphaFoldDB" id="B7KBS0"/>
<name>B7KBS0_GLOC7</name>
<gene>
    <name evidence="2" type="ordered locus">PCC7424_4688</name>
</gene>